<dbReference type="PANTHER" id="PTHR16222:SF12">
    <property type="entry name" value="ADP-RIBOSYLGLYCOHYDROLASE-RELATED"/>
    <property type="match status" value="1"/>
</dbReference>
<evidence type="ECO:0000313" key="2">
    <source>
        <dbReference type="EMBL" id="UNS99394.1"/>
    </source>
</evidence>
<feature type="compositionally biased region" description="Low complexity" evidence="1">
    <location>
        <begin position="188"/>
        <end position="204"/>
    </location>
</feature>
<accession>A0ABY3XXZ2</accession>
<dbReference type="Pfam" id="PF03747">
    <property type="entry name" value="ADP_ribosyl_GH"/>
    <property type="match status" value="2"/>
</dbReference>
<dbReference type="PANTHER" id="PTHR16222">
    <property type="entry name" value="ADP-RIBOSYLGLYCOHYDROLASE"/>
    <property type="match status" value="1"/>
</dbReference>
<sequence length="407" mass="42046">MSDRIPDPVAAERISRALASLRGLAVGDALGSQFFVPDNLPFLRRRELPPGRWQWTDDTEMAASLVAVLARHGSADQNALATSFATHHDFDRDYGPAVHRMLRLVRQEGGDWRELASSLFEGQGSWGNGGAMRVAPLGAWFADDPDRAADEAARSAEVTHRHPEAVAGTRAVAAAAALVAADGHDRPATAVPAPATAAPATSSALRPVHGEGPPASASRPVQGEGPSTSVLRPNLGDGPGLSAEGQVAGAGRAPAEGRAPDESTAHAGPPAVRGQRASGASSTAPLIAETLLLEVLKRVPRSAVHAGLRRAIDLLDYSDVGTVAAVLGCGRRTSTQDTVPFTLWAAARHLGDFRAAVWTTAGAGGDVDTTCAIVGGIVAAGGPAAAPPEEWDARTEGFPPWLVENLE</sequence>
<dbReference type="SUPFAM" id="SSF101478">
    <property type="entry name" value="ADP-ribosylglycohydrolase"/>
    <property type="match status" value="2"/>
</dbReference>
<dbReference type="Gene3D" id="1.10.4080.10">
    <property type="entry name" value="ADP-ribosylation/Crystallin J1"/>
    <property type="match status" value="2"/>
</dbReference>
<dbReference type="InterPro" id="IPR005502">
    <property type="entry name" value="Ribosyl_crysJ1"/>
</dbReference>
<evidence type="ECO:0000313" key="3">
    <source>
        <dbReference type="Proteomes" id="UP001202244"/>
    </source>
</evidence>
<dbReference type="RefSeq" id="WP_242755051.1">
    <property type="nucleotide sequence ID" value="NZ_CP093846.1"/>
</dbReference>
<keyword evidence="3" id="KW-1185">Reference proteome</keyword>
<proteinExistence type="predicted"/>
<dbReference type="InterPro" id="IPR050792">
    <property type="entry name" value="ADP-ribosylglycohydrolase"/>
</dbReference>
<name>A0ABY3XXZ2_9ACTN</name>
<dbReference type="Proteomes" id="UP001202244">
    <property type="component" value="Chromosome"/>
</dbReference>
<organism evidence="2 3">
    <name type="scientific">Streptomyces tubbatahanensis</name>
    <dbReference type="NCBI Taxonomy" id="2923272"/>
    <lineage>
        <taxon>Bacteria</taxon>
        <taxon>Bacillati</taxon>
        <taxon>Actinomycetota</taxon>
        <taxon>Actinomycetes</taxon>
        <taxon>Kitasatosporales</taxon>
        <taxon>Streptomycetaceae</taxon>
        <taxon>Streptomyces</taxon>
    </lineage>
</organism>
<reference evidence="2 3" key="1">
    <citation type="journal article" date="2023" name="Microbiol. Spectr.">
        <title>Synergy between Genome Mining, Metabolomics, and Bioinformatics Uncovers Antibacterial Chlorinated Carbazole Alkaloids and Their Biosynthetic Gene Cluster from Streptomyces tubbatahanensis sp. nov., a Novel Actinomycete Isolated from Sulu Sea, Philippines.</title>
        <authorList>
            <person name="Tenebro C.P."/>
            <person name="Trono D.J.V.L."/>
            <person name="Balida L.A.P."/>
            <person name="Bayog L.K.A."/>
            <person name="Bruna J.R."/>
            <person name="Sabido E.M."/>
            <person name="Caspe D.P.C."/>
            <person name="de Los Santos E.L.C."/>
            <person name="Saludes J.P."/>
            <person name="Dalisay D.S."/>
        </authorList>
    </citation>
    <scope>NUCLEOTIDE SEQUENCE [LARGE SCALE GENOMIC DNA]</scope>
    <source>
        <strain evidence="2 3">DSD3025</strain>
    </source>
</reference>
<dbReference type="EMBL" id="CP093846">
    <property type="protein sequence ID" value="UNS99394.1"/>
    <property type="molecule type" value="Genomic_DNA"/>
</dbReference>
<protein>
    <submittedName>
        <fullName evidence="2">ADP-ribosylglycohydrolase family protein</fullName>
    </submittedName>
</protein>
<dbReference type="InterPro" id="IPR036705">
    <property type="entry name" value="Ribosyl_crysJ1_sf"/>
</dbReference>
<feature type="region of interest" description="Disordered" evidence="1">
    <location>
        <begin position="186"/>
        <end position="280"/>
    </location>
</feature>
<gene>
    <name evidence="2" type="ORF">MMF93_25235</name>
</gene>
<evidence type="ECO:0000256" key="1">
    <source>
        <dbReference type="SAM" id="MobiDB-lite"/>
    </source>
</evidence>